<evidence type="ECO:0000256" key="2">
    <source>
        <dbReference type="ARBA" id="ARBA00022475"/>
    </source>
</evidence>
<keyword evidence="3 7" id="KW-0812">Transmembrane</keyword>
<comment type="subcellular location">
    <subcellularLocation>
        <location evidence="1">Cell membrane</location>
        <topology evidence="1">Multi-pass membrane protein</topology>
    </subcellularLocation>
</comment>
<feature type="transmembrane region" description="Helical" evidence="7">
    <location>
        <begin position="117"/>
        <end position="144"/>
    </location>
</feature>
<keyword evidence="6 7" id="KW-0472">Membrane</keyword>
<evidence type="ECO:0000256" key="1">
    <source>
        <dbReference type="ARBA" id="ARBA00004651"/>
    </source>
</evidence>
<feature type="domain" description="Phosphatidic acid phosphatase type 2/haloperoxidase" evidence="8">
    <location>
        <begin position="61"/>
        <end position="171"/>
    </location>
</feature>
<evidence type="ECO:0000256" key="5">
    <source>
        <dbReference type="ARBA" id="ARBA00022989"/>
    </source>
</evidence>
<dbReference type="Pfam" id="PF01569">
    <property type="entry name" value="PAP2"/>
    <property type="match status" value="1"/>
</dbReference>
<evidence type="ECO:0000259" key="8">
    <source>
        <dbReference type="SMART" id="SM00014"/>
    </source>
</evidence>
<keyword evidence="10" id="KW-1185">Reference proteome</keyword>
<dbReference type="PANTHER" id="PTHR14969:SF62">
    <property type="entry name" value="DECAPRENYLPHOSPHORYL-5-PHOSPHORIBOSE PHOSPHATASE RV3807C-RELATED"/>
    <property type="match status" value="1"/>
</dbReference>
<dbReference type="SMART" id="SM00014">
    <property type="entry name" value="acidPPc"/>
    <property type="match status" value="1"/>
</dbReference>
<accession>A0ABU0CV45</accession>
<dbReference type="CDD" id="cd01610">
    <property type="entry name" value="PAP2_like"/>
    <property type="match status" value="1"/>
</dbReference>
<proteinExistence type="predicted"/>
<feature type="transmembrane region" description="Helical" evidence="7">
    <location>
        <begin position="61"/>
        <end position="80"/>
    </location>
</feature>
<name>A0ABU0CV45_9BACI</name>
<dbReference type="InterPro" id="IPR000326">
    <property type="entry name" value="PAP2/HPO"/>
</dbReference>
<comment type="caution">
    <text evidence="9">The sequence shown here is derived from an EMBL/GenBank/DDBJ whole genome shotgun (WGS) entry which is preliminary data.</text>
</comment>
<organism evidence="9 10">
    <name type="scientific">Caldalkalibacillus uzonensis</name>
    <dbReference type="NCBI Taxonomy" id="353224"/>
    <lineage>
        <taxon>Bacteria</taxon>
        <taxon>Bacillati</taxon>
        <taxon>Bacillota</taxon>
        <taxon>Bacilli</taxon>
        <taxon>Bacillales</taxon>
        <taxon>Bacillaceae</taxon>
        <taxon>Caldalkalibacillus</taxon>
    </lineage>
</organism>
<gene>
    <name evidence="9" type="ORF">J2S00_003109</name>
</gene>
<dbReference type="RefSeq" id="WP_307341690.1">
    <property type="nucleotide sequence ID" value="NZ_JAUSUQ010000013.1"/>
</dbReference>
<evidence type="ECO:0000256" key="6">
    <source>
        <dbReference type="ARBA" id="ARBA00023136"/>
    </source>
</evidence>
<keyword evidence="4 9" id="KW-0378">Hydrolase</keyword>
<keyword evidence="5 7" id="KW-1133">Transmembrane helix</keyword>
<evidence type="ECO:0000313" key="9">
    <source>
        <dbReference type="EMBL" id="MDQ0340300.1"/>
    </source>
</evidence>
<dbReference type="EC" id="3.6.1.27" evidence="9"/>
<evidence type="ECO:0000256" key="7">
    <source>
        <dbReference type="SAM" id="Phobius"/>
    </source>
</evidence>
<dbReference type="Proteomes" id="UP001232445">
    <property type="component" value="Unassembled WGS sequence"/>
</dbReference>
<reference evidence="9 10" key="1">
    <citation type="submission" date="2023-07" db="EMBL/GenBank/DDBJ databases">
        <title>Genomic Encyclopedia of Type Strains, Phase IV (KMG-IV): sequencing the most valuable type-strain genomes for metagenomic binning, comparative biology and taxonomic classification.</title>
        <authorList>
            <person name="Goeker M."/>
        </authorList>
    </citation>
    <scope>NUCLEOTIDE SEQUENCE [LARGE SCALE GENOMIC DNA]</scope>
    <source>
        <strain evidence="9 10">DSM 17740</strain>
    </source>
</reference>
<dbReference type="InterPro" id="IPR036938">
    <property type="entry name" value="PAP2/HPO_sf"/>
</dbReference>
<feature type="transmembrane region" description="Helical" evidence="7">
    <location>
        <begin position="156"/>
        <end position="175"/>
    </location>
</feature>
<keyword evidence="2" id="KW-1003">Cell membrane</keyword>
<dbReference type="PANTHER" id="PTHR14969">
    <property type="entry name" value="SPHINGOSINE-1-PHOSPHATE PHOSPHOHYDROLASE"/>
    <property type="match status" value="1"/>
</dbReference>
<dbReference type="SUPFAM" id="SSF48317">
    <property type="entry name" value="Acid phosphatase/Vanadium-dependent haloperoxidase"/>
    <property type="match status" value="1"/>
</dbReference>
<evidence type="ECO:0000256" key="3">
    <source>
        <dbReference type="ARBA" id="ARBA00022692"/>
    </source>
</evidence>
<sequence length="176" mass="19355">MDRMKMWLADQDVKWFGFVNQRLHCQLLDILLPRITHLGGATATLTGLGLTMILCSDPIRLWAVQALIALIISHVAVQVIKKIVPRQRPYLILPGTRLCPHPLKDYSFPSGHFTASFSIASVFALHSIVLAFLVVPLAVAIAFSRMYLGLHYPTDCLAGAVLGTVTACCVVWISGF</sequence>
<dbReference type="GO" id="GO:0050380">
    <property type="term" value="F:undecaprenyl-diphosphatase activity"/>
    <property type="evidence" value="ECO:0007669"/>
    <property type="project" value="UniProtKB-EC"/>
</dbReference>
<protein>
    <submittedName>
        <fullName evidence="9">Undecaprenyl-diphosphatase</fullName>
        <ecNumber evidence="9">3.6.1.27</ecNumber>
    </submittedName>
</protein>
<dbReference type="Gene3D" id="1.20.144.10">
    <property type="entry name" value="Phosphatidic acid phosphatase type 2/haloperoxidase"/>
    <property type="match status" value="1"/>
</dbReference>
<evidence type="ECO:0000256" key="4">
    <source>
        <dbReference type="ARBA" id="ARBA00022801"/>
    </source>
</evidence>
<dbReference type="EMBL" id="JAUSUQ010000013">
    <property type="protein sequence ID" value="MDQ0340300.1"/>
    <property type="molecule type" value="Genomic_DNA"/>
</dbReference>
<evidence type="ECO:0000313" key="10">
    <source>
        <dbReference type="Proteomes" id="UP001232445"/>
    </source>
</evidence>